<comment type="similarity">
    <text evidence="7">Belongs to the binding-protein-dependent transport system permease family.</text>
</comment>
<evidence type="ECO:0000313" key="10">
    <source>
        <dbReference type="Proteomes" id="UP000183918"/>
    </source>
</evidence>
<feature type="transmembrane region" description="Helical" evidence="7">
    <location>
        <begin position="12"/>
        <end position="31"/>
    </location>
</feature>
<reference evidence="9 10" key="1">
    <citation type="submission" date="2016-10" db="EMBL/GenBank/DDBJ databases">
        <authorList>
            <person name="de Groot N.N."/>
        </authorList>
    </citation>
    <scope>NUCLEOTIDE SEQUENCE [LARGE SCALE GENOMIC DNA]</scope>
    <source>
        <strain evidence="9 10">DSM 14045</strain>
    </source>
</reference>
<evidence type="ECO:0000313" key="9">
    <source>
        <dbReference type="EMBL" id="SDY28176.1"/>
    </source>
</evidence>
<gene>
    <name evidence="9" type="ORF">SAMN02910414_01192</name>
</gene>
<accession>A0A1H3IK76</accession>
<dbReference type="Gene3D" id="1.10.3720.10">
    <property type="entry name" value="MetI-like"/>
    <property type="match status" value="1"/>
</dbReference>
<evidence type="ECO:0000256" key="5">
    <source>
        <dbReference type="ARBA" id="ARBA00022989"/>
    </source>
</evidence>
<name>A0A1H3IK76_9FIRM</name>
<dbReference type="InterPro" id="IPR035906">
    <property type="entry name" value="MetI-like_sf"/>
</dbReference>
<dbReference type="PROSITE" id="PS50928">
    <property type="entry name" value="ABC_TM1"/>
    <property type="match status" value="1"/>
</dbReference>
<sequence length="284" mass="32448">MKNKKSKISKAWFFLIPSFIGVCIFYIYPLLDVVRRSFVNCEGSEFVGIDNYIEVFNNEAFQLAAVNTIRFILIGVPIILIISLWIAVKITYNVWLEKQLKHVLLLPMTIPVVSLIIIWRFLFENKGIINGCLNIFGISGVKWLTTNASFYVLVLSFIWKNLGYCTIIWLVGLLAVPEEIYEAADIDGAGRITKFWYITIPNIIPTIVLQIILGVINSFKVYREAYLIAGDYPADGIYMLQHLFNNWFRELEISKMATAATINLIVITLLALFVKKLGAVNYEK</sequence>
<dbReference type="RefSeq" id="WP_074717042.1">
    <property type="nucleotide sequence ID" value="NZ_FNPG01000012.1"/>
</dbReference>
<feature type="transmembrane region" description="Helical" evidence="7">
    <location>
        <begin position="104"/>
        <end position="122"/>
    </location>
</feature>
<feature type="transmembrane region" description="Helical" evidence="7">
    <location>
        <begin position="71"/>
        <end position="92"/>
    </location>
</feature>
<feature type="transmembrane region" description="Helical" evidence="7">
    <location>
        <begin position="152"/>
        <end position="175"/>
    </location>
</feature>
<feature type="transmembrane region" description="Helical" evidence="7">
    <location>
        <begin position="195"/>
        <end position="216"/>
    </location>
</feature>
<dbReference type="SUPFAM" id="SSF161098">
    <property type="entry name" value="MetI-like"/>
    <property type="match status" value="1"/>
</dbReference>
<dbReference type="Proteomes" id="UP000183918">
    <property type="component" value="Unassembled WGS sequence"/>
</dbReference>
<evidence type="ECO:0000256" key="7">
    <source>
        <dbReference type="RuleBase" id="RU363032"/>
    </source>
</evidence>
<keyword evidence="10" id="KW-1185">Reference proteome</keyword>
<dbReference type="InterPro" id="IPR051393">
    <property type="entry name" value="ABC_transporter_permease"/>
</dbReference>
<feature type="domain" description="ABC transmembrane type-1" evidence="8">
    <location>
        <begin position="65"/>
        <end position="275"/>
    </location>
</feature>
<dbReference type="STRING" id="1122142.SAMN02910414_01192"/>
<feature type="transmembrane region" description="Helical" evidence="7">
    <location>
        <begin position="256"/>
        <end position="274"/>
    </location>
</feature>
<keyword evidence="3" id="KW-1003">Cell membrane</keyword>
<evidence type="ECO:0000256" key="3">
    <source>
        <dbReference type="ARBA" id="ARBA00022475"/>
    </source>
</evidence>
<dbReference type="GO" id="GO:0055085">
    <property type="term" value="P:transmembrane transport"/>
    <property type="evidence" value="ECO:0007669"/>
    <property type="project" value="InterPro"/>
</dbReference>
<protein>
    <submittedName>
        <fullName evidence="9">Multiple sugar transport system permease protein</fullName>
    </submittedName>
</protein>
<proteinExistence type="inferred from homology"/>
<dbReference type="OrthoDB" id="42615at2"/>
<keyword evidence="5 7" id="KW-1133">Transmembrane helix</keyword>
<evidence type="ECO:0000256" key="4">
    <source>
        <dbReference type="ARBA" id="ARBA00022692"/>
    </source>
</evidence>
<organism evidence="9 10">
    <name type="scientific">Lachnobacterium bovis DSM 14045</name>
    <dbReference type="NCBI Taxonomy" id="1122142"/>
    <lineage>
        <taxon>Bacteria</taxon>
        <taxon>Bacillati</taxon>
        <taxon>Bacillota</taxon>
        <taxon>Clostridia</taxon>
        <taxon>Lachnospirales</taxon>
        <taxon>Lachnospiraceae</taxon>
        <taxon>Lachnobacterium</taxon>
    </lineage>
</organism>
<dbReference type="AlphaFoldDB" id="A0A1H3IK76"/>
<comment type="subcellular location">
    <subcellularLocation>
        <location evidence="1 7">Cell membrane</location>
        <topology evidence="1 7">Multi-pass membrane protein</topology>
    </subcellularLocation>
</comment>
<dbReference type="EMBL" id="FNPG01000012">
    <property type="protein sequence ID" value="SDY28176.1"/>
    <property type="molecule type" value="Genomic_DNA"/>
</dbReference>
<dbReference type="SUPFAM" id="SSF160964">
    <property type="entry name" value="MalF N-terminal region-like"/>
    <property type="match status" value="1"/>
</dbReference>
<evidence type="ECO:0000256" key="1">
    <source>
        <dbReference type="ARBA" id="ARBA00004651"/>
    </source>
</evidence>
<dbReference type="GO" id="GO:0005886">
    <property type="term" value="C:plasma membrane"/>
    <property type="evidence" value="ECO:0007669"/>
    <property type="project" value="UniProtKB-SubCell"/>
</dbReference>
<dbReference type="InterPro" id="IPR000515">
    <property type="entry name" value="MetI-like"/>
</dbReference>
<evidence type="ECO:0000256" key="2">
    <source>
        <dbReference type="ARBA" id="ARBA00022448"/>
    </source>
</evidence>
<evidence type="ECO:0000259" key="8">
    <source>
        <dbReference type="PROSITE" id="PS50928"/>
    </source>
</evidence>
<dbReference type="Pfam" id="PF00528">
    <property type="entry name" value="BPD_transp_1"/>
    <property type="match status" value="1"/>
</dbReference>
<dbReference type="PANTHER" id="PTHR30193:SF37">
    <property type="entry name" value="INNER MEMBRANE ABC TRANSPORTER PERMEASE PROTEIN YCJO"/>
    <property type="match status" value="1"/>
</dbReference>
<keyword evidence="9" id="KW-0762">Sugar transport</keyword>
<dbReference type="CDD" id="cd06261">
    <property type="entry name" value="TM_PBP2"/>
    <property type="match status" value="1"/>
</dbReference>
<keyword evidence="6 7" id="KW-0472">Membrane</keyword>
<keyword evidence="4 7" id="KW-0812">Transmembrane</keyword>
<dbReference type="PANTHER" id="PTHR30193">
    <property type="entry name" value="ABC TRANSPORTER PERMEASE PROTEIN"/>
    <property type="match status" value="1"/>
</dbReference>
<evidence type="ECO:0000256" key="6">
    <source>
        <dbReference type="ARBA" id="ARBA00023136"/>
    </source>
</evidence>
<keyword evidence="2 7" id="KW-0813">Transport</keyword>